<evidence type="ECO:0000256" key="4">
    <source>
        <dbReference type="ARBA" id="ARBA00022825"/>
    </source>
</evidence>
<dbReference type="InterPro" id="IPR043504">
    <property type="entry name" value="Peptidase_S1_PA_chymotrypsin"/>
</dbReference>
<dbReference type="GO" id="GO:0006508">
    <property type="term" value="P:proteolysis"/>
    <property type="evidence" value="ECO:0007669"/>
    <property type="project" value="UniProtKB-KW"/>
</dbReference>
<evidence type="ECO:0000256" key="5">
    <source>
        <dbReference type="ARBA" id="ARBA00023157"/>
    </source>
</evidence>
<gene>
    <name evidence="9" type="primary">TRYP7_0</name>
    <name evidence="9" type="ORF">Bhyg_03499</name>
</gene>
<reference evidence="9" key="1">
    <citation type="submission" date="2022-07" db="EMBL/GenBank/DDBJ databases">
        <authorList>
            <person name="Trinca V."/>
            <person name="Uliana J.V.C."/>
            <person name="Torres T.T."/>
            <person name="Ward R.J."/>
            <person name="Monesi N."/>
        </authorList>
    </citation>
    <scope>NUCLEOTIDE SEQUENCE</scope>
    <source>
        <strain evidence="9">HSMRA1968</strain>
        <tissue evidence="9">Whole embryos</tissue>
    </source>
</reference>
<evidence type="ECO:0000313" key="10">
    <source>
        <dbReference type="Proteomes" id="UP001151699"/>
    </source>
</evidence>
<dbReference type="InterPro" id="IPR033116">
    <property type="entry name" value="TRYPSIN_SER"/>
</dbReference>
<dbReference type="SMART" id="SM00020">
    <property type="entry name" value="Tryp_SPc"/>
    <property type="match status" value="1"/>
</dbReference>
<evidence type="ECO:0000313" key="9">
    <source>
        <dbReference type="EMBL" id="KAJ6648271.1"/>
    </source>
</evidence>
<dbReference type="InterPro" id="IPR001254">
    <property type="entry name" value="Trypsin_dom"/>
</dbReference>
<dbReference type="PANTHER" id="PTHR24276">
    <property type="entry name" value="POLYSERASE-RELATED"/>
    <property type="match status" value="1"/>
</dbReference>
<comment type="similarity">
    <text evidence="6">Belongs to the peptidase S1 family. CLIP subfamily.</text>
</comment>
<proteinExistence type="inferred from homology"/>
<dbReference type="PROSITE" id="PS00135">
    <property type="entry name" value="TRYPSIN_SER"/>
    <property type="match status" value="1"/>
</dbReference>
<evidence type="ECO:0000256" key="2">
    <source>
        <dbReference type="ARBA" id="ARBA00022757"/>
    </source>
</evidence>
<dbReference type="PANTHER" id="PTHR24276:SF91">
    <property type="entry name" value="AT26814P-RELATED"/>
    <property type="match status" value="1"/>
</dbReference>
<accession>A0A9Q0NEW4</accession>
<dbReference type="PROSITE" id="PS50240">
    <property type="entry name" value="TRYPSIN_DOM"/>
    <property type="match status" value="1"/>
</dbReference>
<evidence type="ECO:0000256" key="7">
    <source>
        <dbReference type="RuleBase" id="RU363034"/>
    </source>
</evidence>
<evidence type="ECO:0000259" key="8">
    <source>
        <dbReference type="PROSITE" id="PS50240"/>
    </source>
</evidence>
<dbReference type="EMBL" id="WJQU01000001">
    <property type="protein sequence ID" value="KAJ6648271.1"/>
    <property type="molecule type" value="Genomic_DNA"/>
</dbReference>
<evidence type="ECO:0000256" key="6">
    <source>
        <dbReference type="ARBA" id="ARBA00024195"/>
    </source>
</evidence>
<comment type="caution">
    <text evidence="9">The sequence shown here is derived from an EMBL/GenBank/DDBJ whole genome shotgun (WGS) entry which is preliminary data.</text>
</comment>
<feature type="domain" description="Peptidase S1" evidence="8">
    <location>
        <begin position="106"/>
        <end position="334"/>
    </location>
</feature>
<dbReference type="AlphaFoldDB" id="A0A9Q0NEW4"/>
<dbReference type="PROSITE" id="PS00134">
    <property type="entry name" value="TRYPSIN_HIS"/>
    <property type="match status" value="1"/>
</dbReference>
<evidence type="ECO:0000256" key="1">
    <source>
        <dbReference type="ARBA" id="ARBA00022670"/>
    </source>
</evidence>
<keyword evidence="2" id="KW-0222">Digestion</keyword>
<evidence type="ECO:0000256" key="3">
    <source>
        <dbReference type="ARBA" id="ARBA00022801"/>
    </source>
</evidence>
<dbReference type="OrthoDB" id="7759914at2759"/>
<dbReference type="FunFam" id="2.40.10.10:FF:000068">
    <property type="entry name" value="transmembrane protease serine 2"/>
    <property type="match status" value="1"/>
</dbReference>
<dbReference type="InterPro" id="IPR009003">
    <property type="entry name" value="Peptidase_S1_PA"/>
</dbReference>
<keyword evidence="5" id="KW-1015">Disulfide bond</keyword>
<dbReference type="Gene3D" id="2.40.10.10">
    <property type="entry name" value="Trypsin-like serine proteases"/>
    <property type="match status" value="1"/>
</dbReference>
<dbReference type="InterPro" id="IPR050430">
    <property type="entry name" value="Peptidase_S1"/>
</dbReference>
<sequence>MDDESWGLAFLLLKGVSDKCVHMQQWFRISVSICNNCILGTTVGTTKRDKGRFTTFRHSGGIISFLKRIKFNRLKMTSNFILFLIIVTLAVVKSEVVDSFRDELKIVNGNLINIKDRPYQVGIHVQFFIFFVQCTCGGTIISDKYVLTAAHCVDREDTYFLRMGSERCLRYGVVNVAKTITIHPLFKRDPYTINDMAVIETVVPIKFTEFIQPIAMADKDFDAITLNVEITGYGRLCLDCDMSELLEKIDETILKYTECKKYRSNVLPNMYCHKDVRNISTTCTGDSGGPVTVVTGGQKILVGITSYGYDCAANDIGISSSIPAFRDWIRSVTNI</sequence>
<dbReference type="GO" id="GO:0004252">
    <property type="term" value="F:serine-type endopeptidase activity"/>
    <property type="evidence" value="ECO:0007669"/>
    <property type="project" value="InterPro"/>
</dbReference>
<dbReference type="GO" id="GO:0007586">
    <property type="term" value="P:digestion"/>
    <property type="evidence" value="ECO:0007669"/>
    <property type="project" value="UniProtKB-KW"/>
</dbReference>
<keyword evidence="3 7" id="KW-0378">Hydrolase</keyword>
<dbReference type="SUPFAM" id="SSF50494">
    <property type="entry name" value="Trypsin-like serine proteases"/>
    <property type="match status" value="1"/>
</dbReference>
<dbReference type="Pfam" id="PF00089">
    <property type="entry name" value="Trypsin"/>
    <property type="match status" value="1"/>
</dbReference>
<dbReference type="InterPro" id="IPR018114">
    <property type="entry name" value="TRYPSIN_HIS"/>
</dbReference>
<name>A0A9Q0NEW4_9DIPT</name>
<dbReference type="CDD" id="cd00190">
    <property type="entry name" value="Tryp_SPc"/>
    <property type="match status" value="1"/>
</dbReference>
<dbReference type="InterPro" id="IPR001314">
    <property type="entry name" value="Peptidase_S1A"/>
</dbReference>
<dbReference type="PRINTS" id="PR00722">
    <property type="entry name" value="CHYMOTRYPSIN"/>
</dbReference>
<keyword evidence="4 7" id="KW-0720">Serine protease</keyword>
<dbReference type="Proteomes" id="UP001151699">
    <property type="component" value="Chromosome A"/>
</dbReference>
<keyword evidence="10" id="KW-1185">Reference proteome</keyword>
<organism evidence="9 10">
    <name type="scientific">Pseudolycoriella hygida</name>
    <dbReference type="NCBI Taxonomy" id="35572"/>
    <lineage>
        <taxon>Eukaryota</taxon>
        <taxon>Metazoa</taxon>
        <taxon>Ecdysozoa</taxon>
        <taxon>Arthropoda</taxon>
        <taxon>Hexapoda</taxon>
        <taxon>Insecta</taxon>
        <taxon>Pterygota</taxon>
        <taxon>Neoptera</taxon>
        <taxon>Endopterygota</taxon>
        <taxon>Diptera</taxon>
        <taxon>Nematocera</taxon>
        <taxon>Sciaroidea</taxon>
        <taxon>Sciaridae</taxon>
        <taxon>Pseudolycoriella</taxon>
    </lineage>
</organism>
<protein>
    <submittedName>
        <fullName evidence="9">Trypsin-7</fullName>
    </submittedName>
</protein>
<keyword evidence="1 7" id="KW-0645">Protease</keyword>